<feature type="compositionally biased region" description="Low complexity" evidence="15">
    <location>
        <begin position="54"/>
        <end position="65"/>
    </location>
</feature>
<dbReference type="CDD" id="cd13957">
    <property type="entry name" value="PT_UbiA_Cox10"/>
    <property type="match status" value="1"/>
</dbReference>
<evidence type="ECO:0000256" key="4">
    <source>
        <dbReference type="ARBA" id="ARBA00022448"/>
    </source>
</evidence>
<evidence type="ECO:0000256" key="16">
    <source>
        <dbReference type="SAM" id="Phobius"/>
    </source>
</evidence>
<keyword evidence="5" id="KW-0808">Transferase</keyword>
<evidence type="ECO:0000259" key="17">
    <source>
        <dbReference type="PROSITE" id="PS50893"/>
    </source>
</evidence>
<evidence type="ECO:0000256" key="5">
    <source>
        <dbReference type="ARBA" id="ARBA00022679"/>
    </source>
</evidence>
<dbReference type="GO" id="GO:0008495">
    <property type="term" value="F:protoheme IX farnesyltransferase activity"/>
    <property type="evidence" value="ECO:0007669"/>
    <property type="project" value="InterPro"/>
</dbReference>
<evidence type="ECO:0000256" key="10">
    <source>
        <dbReference type="ARBA" id="ARBA00022989"/>
    </source>
</evidence>
<comment type="similarity">
    <text evidence="2">Belongs to the UbiA prenyltransferase family.</text>
</comment>
<reference evidence="19 20" key="1">
    <citation type="submission" date="2017-03" db="EMBL/GenBank/DDBJ databases">
        <title>Widespread Adenine N6-methylation of Active Genes in Fungi.</title>
        <authorList>
            <consortium name="DOE Joint Genome Institute"/>
            <person name="Mondo S.J."/>
            <person name="Dannebaum R.O."/>
            <person name="Kuo R.C."/>
            <person name="Louie K.B."/>
            <person name="Bewick A.J."/>
            <person name="Labutti K."/>
            <person name="Haridas S."/>
            <person name="Kuo A."/>
            <person name="Salamov A."/>
            <person name="Ahrendt S.R."/>
            <person name="Lau R."/>
            <person name="Bowen B.P."/>
            <person name="Lipzen A."/>
            <person name="Sullivan W."/>
            <person name="Andreopoulos W.B."/>
            <person name="Clum A."/>
            <person name="Lindquist E."/>
            <person name="Daum C."/>
            <person name="Northen T.R."/>
            <person name="Ramamoorthy G."/>
            <person name="Schmitz R.J."/>
            <person name="Gryganskyi A."/>
            <person name="Culley D."/>
            <person name="Magnuson J."/>
            <person name="James T.Y."/>
            <person name="O'Malley M.A."/>
            <person name="Stajich J.E."/>
            <person name="Spatafora J.W."/>
            <person name="Visel A."/>
            <person name="Grigoriev I.V."/>
        </authorList>
    </citation>
    <scope>NUCLEOTIDE SEQUENCE [LARGE SCALE GENOMIC DNA]</scope>
    <source>
        <strain evidence="19 20">NRRL Y-17943</strain>
    </source>
</reference>
<dbReference type="Pfam" id="PF00664">
    <property type="entry name" value="ABC_membrane"/>
    <property type="match status" value="1"/>
</dbReference>
<dbReference type="Gene3D" id="1.10.357.140">
    <property type="entry name" value="UbiA prenyltransferase"/>
    <property type="match status" value="1"/>
</dbReference>
<feature type="region of interest" description="Disordered" evidence="15">
    <location>
        <begin position="734"/>
        <end position="836"/>
    </location>
</feature>
<dbReference type="InterPro" id="IPR003593">
    <property type="entry name" value="AAA+_ATPase"/>
</dbReference>
<dbReference type="InterPro" id="IPR006369">
    <property type="entry name" value="Protohaem_IX_farnesylTrfase"/>
</dbReference>
<evidence type="ECO:0000313" key="19">
    <source>
        <dbReference type="EMBL" id="ORX35705.1"/>
    </source>
</evidence>
<feature type="compositionally biased region" description="Low complexity" evidence="15">
    <location>
        <begin position="104"/>
        <end position="132"/>
    </location>
</feature>
<dbReference type="GO" id="GO:0005743">
    <property type="term" value="C:mitochondrial inner membrane"/>
    <property type="evidence" value="ECO:0007669"/>
    <property type="project" value="TreeGrafter"/>
</dbReference>
<dbReference type="HAMAP" id="MF_00154">
    <property type="entry name" value="CyoE_CtaB"/>
    <property type="match status" value="1"/>
</dbReference>
<name>A0A1Y1UF54_9TREE</name>
<dbReference type="GO" id="GO:0005524">
    <property type="term" value="F:ATP binding"/>
    <property type="evidence" value="ECO:0007669"/>
    <property type="project" value="UniProtKB-KW"/>
</dbReference>
<dbReference type="InParanoid" id="A0A1Y1UF54"/>
<evidence type="ECO:0000256" key="9">
    <source>
        <dbReference type="ARBA" id="ARBA00022946"/>
    </source>
</evidence>
<feature type="transmembrane region" description="Helical" evidence="16">
    <location>
        <begin position="916"/>
        <end position="938"/>
    </location>
</feature>
<feature type="region of interest" description="Disordered" evidence="15">
    <location>
        <begin position="1197"/>
        <end position="1225"/>
    </location>
</feature>
<dbReference type="GO" id="GO:0016887">
    <property type="term" value="F:ATP hydrolysis activity"/>
    <property type="evidence" value="ECO:0007669"/>
    <property type="project" value="InterPro"/>
</dbReference>
<keyword evidence="8" id="KW-0067">ATP-binding</keyword>
<dbReference type="InterPro" id="IPR017871">
    <property type="entry name" value="ABC_transporter-like_CS"/>
</dbReference>
<feature type="transmembrane region" description="Helical" evidence="16">
    <location>
        <begin position="987"/>
        <end position="1003"/>
    </location>
</feature>
<dbReference type="GO" id="GO:0006784">
    <property type="term" value="P:heme A biosynthetic process"/>
    <property type="evidence" value="ECO:0007669"/>
    <property type="project" value="UniProtKB-ARBA"/>
</dbReference>
<feature type="region of interest" description="Disordered" evidence="15">
    <location>
        <begin position="77"/>
        <end position="140"/>
    </location>
</feature>
<dbReference type="InterPro" id="IPR036640">
    <property type="entry name" value="ABC1_TM_sf"/>
</dbReference>
<dbReference type="SUPFAM" id="SSF90123">
    <property type="entry name" value="ABC transporter transmembrane region"/>
    <property type="match status" value="1"/>
</dbReference>
<dbReference type="InterPro" id="IPR027417">
    <property type="entry name" value="P-loop_NTPase"/>
</dbReference>
<comment type="caution">
    <text evidence="19">The sequence shown here is derived from an EMBL/GenBank/DDBJ whole genome shotgun (WGS) entry which is preliminary data.</text>
</comment>
<dbReference type="InterPro" id="IPR039421">
    <property type="entry name" value="Type_1_exporter"/>
</dbReference>
<feature type="region of interest" description="Disordered" evidence="15">
    <location>
        <begin position="43"/>
        <end position="65"/>
    </location>
</feature>
<dbReference type="STRING" id="4999.A0A1Y1UF54"/>
<comment type="subcellular location">
    <subcellularLocation>
        <location evidence="1">Mitochondrion membrane</location>
        <topology evidence="1">Multi-pass membrane protein</topology>
    </subcellularLocation>
</comment>
<dbReference type="InterPro" id="IPR003439">
    <property type="entry name" value="ABC_transporter-like_ATP-bd"/>
</dbReference>
<dbReference type="InterPro" id="IPR011527">
    <property type="entry name" value="ABC1_TM_dom"/>
</dbReference>
<dbReference type="Proteomes" id="UP000193218">
    <property type="component" value="Unassembled WGS sequence"/>
</dbReference>
<dbReference type="FunFam" id="1.10.357.140:FF:000004">
    <property type="entry name" value="Protoheme IX farnesyltransferase, mitochondrial"/>
    <property type="match status" value="1"/>
</dbReference>
<evidence type="ECO:0000256" key="12">
    <source>
        <dbReference type="ARBA" id="ARBA00023133"/>
    </source>
</evidence>
<proteinExistence type="inferred from homology"/>
<dbReference type="CDD" id="cd18573">
    <property type="entry name" value="ABC_6TM_ABCB10_like"/>
    <property type="match status" value="1"/>
</dbReference>
<evidence type="ECO:0000259" key="18">
    <source>
        <dbReference type="PROSITE" id="PS50929"/>
    </source>
</evidence>
<feature type="compositionally biased region" description="Polar residues" evidence="15">
    <location>
        <begin position="43"/>
        <end position="53"/>
    </location>
</feature>
<evidence type="ECO:0000256" key="3">
    <source>
        <dbReference type="ARBA" id="ARBA00016335"/>
    </source>
</evidence>
<keyword evidence="10 16" id="KW-1133">Transmembrane helix</keyword>
<dbReference type="FunFam" id="3.40.50.300:FF:000604">
    <property type="entry name" value="ABC transporter B family member 28"/>
    <property type="match status" value="1"/>
</dbReference>
<feature type="transmembrane region" description="Helical" evidence="16">
    <location>
        <begin position="959"/>
        <end position="981"/>
    </location>
</feature>
<evidence type="ECO:0000256" key="6">
    <source>
        <dbReference type="ARBA" id="ARBA00022692"/>
    </source>
</evidence>
<dbReference type="PROSITE" id="PS50929">
    <property type="entry name" value="ABC_TM1F"/>
    <property type="match status" value="1"/>
</dbReference>
<dbReference type="Pfam" id="PF01040">
    <property type="entry name" value="UbiA"/>
    <property type="match status" value="1"/>
</dbReference>
<dbReference type="EMBL" id="NBSH01000010">
    <property type="protein sequence ID" value="ORX35705.1"/>
    <property type="molecule type" value="Genomic_DNA"/>
</dbReference>
<dbReference type="Pfam" id="PF00005">
    <property type="entry name" value="ABC_tran"/>
    <property type="match status" value="1"/>
</dbReference>
<dbReference type="SUPFAM" id="SSF52540">
    <property type="entry name" value="P-loop containing nucleoside triphosphate hydrolases"/>
    <property type="match status" value="1"/>
</dbReference>
<dbReference type="InterPro" id="IPR044878">
    <property type="entry name" value="UbiA_sf"/>
</dbReference>
<keyword evidence="13 16" id="KW-0472">Membrane</keyword>
<dbReference type="GO" id="GO:0090374">
    <property type="term" value="P:oligopeptide export from mitochondrion"/>
    <property type="evidence" value="ECO:0007669"/>
    <property type="project" value="TreeGrafter"/>
</dbReference>
<evidence type="ECO:0000256" key="13">
    <source>
        <dbReference type="ARBA" id="ARBA00023136"/>
    </source>
</evidence>
<evidence type="ECO:0000256" key="1">
    <source>
        <dbReference type="ARBA" id="ARBA00004225"/>
    </source>
</evidence>
<feature type="transmembrane region" description="Helical" evidence="16">
    <location>
        <begin position="207"/>
        <end position="227"/>
    </location>
</feature>
<feature type="transmembrane region" description="Helical" evidence="16">
    <location>
        <begin position="161"/>
        <end position="184"/>
    </location>
</feature>
<evidence type="ECO:0000256" key="2">
    <source>
        <dbReference type="ARBA" id="ARBA00005985"/>
    </source>
</evidence>
<dbReference type="Gene3D" id="1.20.1560.10">
    <property type="entry name" value="ABC transporter type 1, transmembrane domain"/>
    <property type="match status" value="1"/>
</dbReference>
<keyword evidence="20" id="KW-1185">Reference proteome</keyword>
<evidence type="ECO:0000256" key="8">
    <source>
        <dbReference type="ARBA" id="ARBA00022840"/>
    </source>
</evidence>
<feature type="domain" description="ABC transporter" evidence="17">
    <location>
        <begin position="489"/>
        <end position="724"/>
    </location>
</feature>
<accession>A0A1Y1UF54</accession>
<evidence type="ECO:0000256" key="14">
    <source>
        <dbReference type="ARBA" id="ARBA00030253"/>
    </source>
</evidence>
<keyword evidence="7" id="KW-0547">Nucleotide-binding</keyword>
<keyword evidence="9" id="KW-0809">Transit peptide</keyword>
<feature type="domain" description="ABC transmembrane type-1" evidence="18">
    <location>
        <begin position="166"/>
        <end position="453"/>
    </location>
</feature>
<keyword evidence="11" id="KW-0496">Mitochondrion</keyword>
<feature type="compositionally biased region" description="Low complexity" evidence="15">
    <location>
        <begin position="780"/>
        <end position="794"/>
    </location>
</feature>
<feature type="transmembrane region" description="Helical" evidence="16">
    <location>
        <begin position="312"/>
        <end position="329"/>
    </location>
</feature>
<evidence type="ECO:0000313" key="20">
    <source>
        <dbReference type="Proteomes" id="UP000193218"/>
    </source>
</evidence>
<evidence type="ECO:0000256" key="11">
    <source>
        <dbReference type="ARBA" id="ARBA00023128"/>
    </source>
</evidence>
<sequence length="1225" mass="131321">MAMIQGLGLARSIVCPGSTTSKWQALRPGAVLVLHRPVSRPFSTVSRSKYTSGSPRAPLRPASSSLSAPRVFPFIRFHSSPSSNEPIKRESGREEKALSPPSPSSSASASSTAIATPPPTDFAATTTASPSTEIKKSSDEPHLAADSASILKLIKLAKPQWRLLTAGFGCLVITTATGLAFPYFSGRIIDFFNPASEAQTMFLGLDLYWAAAFMAATFVLGAAANAGKSIALRLSGQRTAAMIRNQTYAKFLALPPSHIEQSGVGDALSRLGQDTSLVGQSLSENLGEGVKAVLGATSATAAMWYISPSLTMFMLLVVPPVSASSYFYGKYIRKLSLKTQEAMGQMSKLAEERLSAHRTITASNTQPAEQARFAAKVDGVYQLQKRETIANGLFSGGTEGFGDVGLIGLLLYGGYLMSRGQITVGDMTASLIYIHWVEWSIQTLSGFFTGLMKGVGASQRIVGLHETISPIPLSIGAPVPRNNTHDGAIELRDVSFAYPSRPHVKVLDNLNLKIEKGERVALVGGSGSGKSSIQLLLLRFYDPTSGLVKFDGTDIRDYVPESWRARIGVVPQDPVLFGGTIHENISYGHPTATRVEVARAAKVAHCDFIDNLPEGYDTIITKNSLSGGQRQRIAIARALVGNPAVLLMDEATSALDSESEQAVNTALDNLFDASDMTVILIAHRLSSIAQADRVVLLEGGSVAEDGSYYELISRKDGRFRRMVESQMAKIGEPAVVGVEATEEASKGKPPAPEEEGVSEDAVEKEQVDVTVNPQPRVSKKPSSGSSGVAKSTSGQDSSPFSSGQRRLLHSRPSRRSTSPSQQSVTLPDTGRPQTSLQKHTVWGAASIAPPPMEAIDLPPVPAPSATLESYRPVSPLTLRRRLNVYSQLSKRNLSILMTLTATTGLALSPLPTDLPLLLSLTIGTFLTSAAANTFNQILEAPLDAQTPRTRVRPLVMRRISPFHAAIFGVVCTILGGTILLFGTNPTTAALGMGNLVLYAAIYTPMKRFSVANTWVGAVVGAITPLMGWTATGGSLLPTTTQPISYYLPSLPWDFTALTTPNPLTAYTLFFLLFSWQFPHFNALSHLIRGSYALSGYPMLSVFSPRLNALVSLRHAILLFPITWLAPLSGSVDWSFAFTSAVPNAIFLREAWRFYKVANDVTAKRVFFVSLWYLPVVLGLMMVHKSVAGWMTGGEERSTAEAMVTDDDVQDSSSTQKNGSASSKGA</sequence>
<organism evidence="19 20">
    <name type="scientific">Kockovaella imperatae</name>
    <dbReference type="NCBI Taxonomy" id="4999"/>
    <lineage>
        <taxon>Eukaryota</taxon>
        <taxon>Fungi</taxon>
        <taxon>Dikarya</taxon>
        <taxon>Basidiomycota</taxon>
        <taxon>Agaricomycotina</taxon>
        <taxon>Tremellomycetes</taxon>
        <taxon>Tremellales</taxon>
        <taxon>Cuniculitremaceae</taxon>
        <taxon>Kockovaella</taxon>
    </lineage>
</organism>
<dbReference type="PANTHER" id="PTHR43394">
    <property type="entry name" value="ATP-DEPENDENT PERMEASE MDL1, MITOCHONDRIAL"/>
    <property type="match status" value="1"/>
</dbReference>
<dbReference type="PANTHER" id="PTHR43394:SF1">
    <property type="entry name" value="ATP-BINDING CASSETTE SUB-FAMILY B MEMBER 10, MITOCHONDRIAL"/>
    <property type="match status" value="1"/>
</dbReference>
<dbReference type="PROSITE" id="PS00211">
    <property type="entry name" value="ABC_TRANSPORTER_1"/>
    <property type="match status" value="1"/>
</dbReference>
<dbReference type="PROSITE" id="PS50893">
    <property type="entry name" value="ABC_TRANSPORTER_2"/>
    <property type="match status" value="1"/>
</dbReference>
<gene>
    <name evidence="19" type="ORF">BD324DRAFT_72669</name>
</gene>
<evidence type="ECO:0000256" key="7">
    <source>
        <dbReference type="ARBA" id="ARBA00022741"/>
    </source>
</evidence>
<feature type="compositionally biased region" description="Polar residues" evidence="15">
    <location>
        <begin position="1216"/>
        <end position="1225"/>
    </location>
</feature>
<dbReference type="RefSeq" id="XP_021869869.1">
    <property type="nucleotide sequence ID" value="XM_022019228.1"/>
</dbReference>
<keyword evidence="12" id="KW-0350">Heme biosynthesis</keyword>
<protein>
    <recommendedName>
        <fullName evidence="3">Protoheme IX farnesyltransferase, mitochondrial</fullName>
    </recommendedName>
    <alternativeName>
        <fullName evidence="14">Heme O synthase</fullName>
    </alternativeName>
</protein>
<feature type="transmembrane region" description="Helical" evidence="16">
    <location>
        <begin position="1010"/>
        <end position="1030"/>
    </location>
</feature>
<dbReference type="SMART" id="SM00382">
    <property type="entry name" value="AAA"/>
    <property type="match status" value="1"/>
</dbReference>
<feature type="compositionally biased region" description="Basic and acidic residues" evidence="15">
    <location>
        <begin position="86"/>
        <end position="97"/>
    </location>
</feature>
<dbReference type="AlphaFoldDB" id="A0A1Y1UF54"/>
<dbReference type="GO" id="GO:0015421">
    <property type="term" value="F:ABC-type oligopeptide transporter activity"/>
    <property type="evidence" value="ECO:0007669"/>
    <property type="project" value="TreeGrafter"/>
</dbReference>
<keyword evidence="6 16" id="KW-0812">Transmembrane</keyword>
<dbReference type="OrthoDB" id="6500128at2759"/>
<feature type="transmembrane region" description="Helical" evidence="16">
    <location>
        <begin position="1165"/>
        <end position="1182"/>
    </location>
</feature>
<dbReference type="InterPro" id="IPR000537">
    <property type="entry name" value="UbiA_prenyltransferase"/>
</dbReference>
<evidence type="ECO:0000256" key="15">
    <source>
        <dbReference type="SAM" id="MobiDB-lite"/>
    </source>
</evidence>
<dbReference type="Gene3D" id="3.40.50.300">
    <property type="entry name" value="P-loop containing nucleotide triphosphate hydrolases"/>
    <property type="match status" value="1"/>
</dbReference>
<dbReference type="GeneID" id="33561037"/>
<keyword evidence="4" id="KW-0813">Transport</keyword>